<proteinExistence type="predicted"/>
<evidence type="ECO:0000313" key="1">
    <source>
        <dbReference type="EMBL" id="AKH46605.1"/>
    </source>
</evidence>
<protein>
    <submittedName>
        <fullName evidence="1">Uncharacterized protein</fullName>
    </submittedName>
</protein>
<sequence length="83" mass="9577">MVSVPPTSIGETNPATWRDFLGNICFVLRTECFVLRTECKYRKSGIYPPKCPRKGILPPPESARYYLRPDPLLRHNVTNRNEV</sequence>
<reference evidence="1" key="1">
    <citation type="journal article" date="2015" name="Front. Microbiol.">
        <title>Combining genomic sequencing methods to explore viral diversity and reveal potential virus-host interactions.</title>
        <authorList>
            <person name="Chow C.E."/>
            <person name="Winget D.M."/>
            <person name="White R.A.III."/>
            <person name="Hallam S.J."/>
            <person name="Suttle C.A."/>
        </authorList>
    </citation>
    <scope>NUCLEOTIDE SEQUENCE</scope>
    <source>
        <strain evidence="1">Anoxic2_1</strain>
    </source>
</reference>
<reference evidence="1" key="2">
    <citation type="submission" date="2015-03" db="EMBL/GenBank/DDBJ databases">
        <authorList>
            <person name="Chow C.-E.T."/>
            <person name="Winget D.M."/>
            <person name="White R.A.III."/>
            <person name="Hallam S.J."/>
            <person name="Suttle C.A."/>
        </authorList>
    </citation>
    <scope>NUCLEOTIDE SEQUENCE</scope>
    <source>
        <strain evidence="1">Anoxic2_1</strain>
    </source>
</reference>
<accession>A0A0F7L3T4</accession>
<dbReference type="EMBL" id="KR029585">
    <property type="protein sequence ID" value="AKH46605.1"/>
    <property type="molecule type" value="Genomic_DNA"/>
</dbReference>
<organism evidence="1">
    <name type="scientific">uncultured marine virus</name>
    <dbReference type="NCBI Taxonomy" id="186617"/>
    <lineage>
        <taxon>Viruses</taxon>
        <taxon>environmental samples</taxon>
    </lineage>
</organism>
<name>A0A0F7L3T4_9VIRU</name>